<evidence type="ECO:0000256" key="5">
    <source>
        <dbReference type="ARBA" id="ARBA00022842"/>
    </source>
</evidence>
<dbReference type="Proteomes" id="UP000503447">
    <property type="component" value="Chromosome"/>
</dbReference>
<comment type="subcellular location">
    <subcellularLocation>
        <location evidence="8">Cytoplasm</location>
    </subcellularLocation>
</comment>
<comment type="similarity">
    <text evidence="8">Belongs to the P-Pant transferase superfamily. AcpS family.</text>
</comment>
<dbReference type="SUPFAM" id="SSF56214">
    <property type="entry name" value="4'-phosphopantetheinyl transferase"/>
    <property type="match status" value="1"/>
</dbReference>
<keyword evidence="1 8" id="KW-0444">Lipid biosynthesis</keyword>
<keyword evidence="3 8" id="KW-0479">Metal-binding</keyword>
<accession>A0A6M5YJZ3</accession>
<dbReference type="EC" id="2.7.8.7" evidence="8"/>
<comment type="caution">
    <text evidence="8">Lacks conserved residue(s) required for the propagation of feature annotation.</text>
</comment>
<dbReference type="HAMAP" id="MF_00101">
    <property type="entry name" value="AcpS"/>
    <property type="match status" value="1"/>
</dbReference>
<keyword evidence="8" id="KW-0963">Cytoplasm</keyword>
<keyword evidence="2 8" id="KW-0808">Transferase</keyword>
<evidence type="ECO:0000256" key="2">
    <source>
        <dbReference type="ARBA" id="ARBA00022679"/>
    </source>
</evidence>
<evidence type="ECO:0000256" key="7">
    <source>
        <dbReference type="ARBA" id="ARBA00023160"/>
    </source>
</evidence>
<name>A0A6M5YJZ3_9BACT</name>
<keyword evidence="5 8" id="KW-0460">Magnesium</keyword>
<dbReference type="GO" id="GO:0006633">
    <property type="term" value="P:fatty acid biosynthetic process"/>
    <property type="evidence" value="ECO:0007669"/>
    <property type="project" value="UniProtKB-UniRule"/>
</dbReference>
<dbReference type="AlphaFoldDB" id="A0A6M5YJZ3"/>
<protein>
    <recommendedName>
        <fullName evidence="8">Holo-[acyl-carrier-protein] synthase</fullName>
        <shortName evidence="8">Holo-ACP synthase</shortName>
        <ecNumber evidence="8">2.7.8.7</ecNumber>
    </recommendedName>
    <alternativeName>
        <fullName evidence="8">4'-phosphopantetheinyl transferase AcpS</fullName>
    </alternativeName>
</protein>
<dbReference type="GO" id="GO:0005737">
    <property type="term" value="C:cytoplasm"/>
    <property type="evidence" value="ECO:0007669"/>
    <property type="project" value="UniProtKB-SubCell"/>
</dbReference>
<dbReference type="EMBL" id="CP053452">
    <property type="protein sequence ID" value="QJW93621.1"/>
    <property type="molecule type" value="Genomic_DNA"/>
</dbReference>
<dbReference type="InterPro" id="IPR037143">
    <property type="entry name" value="4-PPantetheinyl_Trfase_dom_sf"/>
</dbReference>
<dbReference type="InterPro" id="IPR002582">
    <property type="entry name" value="ACPS"/>
</dbReference>
<feature type="domain" description="4'-phosphopantetheinyl transferase" evidence="9">
    <location>
        <begin position="6"/>
        <end position="106"/>
    </location>
</feature>
<dbReference type="Gene3D" id="3.90.470.20">
    <property type="entry name" value="4'-phosphopantetheinyl transferase domain"/>
    <property type="match status" value="1"/>
</dbReference>
<evidence type="ECO:0000256" key="4">
    <source>
        <dbReference type="ARBA" id="ARBA00022832"/>
    </source>
</evidence>
<dbReference type="NCBIfam" id="TIGR00556">
    <property type="entry name" value="pantethn_trn"/>
    <property type="match status" value="1"/>
</dbReference>
<dbReference type="GO" id="GO:0000287">
    <property type="term" value="F:magnesium ion binding"/>
    <property type="evidence" value="ECO:0007669"/>
    <property type="project" value="UniProtKB-UniRule"/>
</dbReference>
<comment type="catalytic activity">
    <reaction evidence="8">
        <text>apo-[ACP] + CoA = holo-[ACP] + adenosine 3',5'-bisphosphate + H(+)</text>
        <dbReference type="Rhea" id="RHEA:12068"/>
        <dbReference type="Rhea" id="RHEA-COMP:9685"/>
        <dbReference type="Rhea" id="RHEA-COMP:9690"/>
        <dbReference type="ChEBI" id="CHEBI:15378"/>
        <dbReference type="ChEBI" id="CHEBI:29999"/>
        <dbReference type="ChEBI" id="CHEBI:57287"/>
        <dbReference type="ChEBI" id="CHEBI:58343"/>
        <dbReference type="ChEBI" id="CHEBI:64479"/>
        <dbReference type="EC" id="2.7.8.7"/>
    </reaction>
</comment>
<evidence type="ECO:0000256" key="1">
    <source>
        <dbReference type="ARBA" id="ARBA00022516"/>
    </source>
</evidence>
<evidence type="ECO:0000256" key="8">
    <source>
        <dbReference type="HAMAP-Rule" id="MF_00101"/>
    </source>
</evidence>
<comment type="function">
    <text evidence="8">Transfers the 4'-phosphopantetheine moiety from coenzyme A to a Ser of acyl-carrier-protein.</text>
</comment>
<evidence type="ECO:0000256" key="3">
    <source>
        <dbReference type="ARBA" id="ARBA00022723"/>
    </source>
</evidence>
<evidence type="ECO:0000256" key="6">
    <source>
        <dbReference type="ARBA" id="ARBA00023098"/>
    </source>
</evidence>
<evidence type="ECO:0000259" key="9">
    <source>
        <dbReference type="Pfam" id="PF01648"/>
    </source>
</evidence>
<keyword evidence="11" id="KW-1185">Reference proteome</keyword>
<dbReference type="GO" id="GO:0008897">
    <property type="term" value="F:holo-[acyl-carrier-protein] synthase activity"/>
    <property type="evidence" value="ECO:0007669"/>
    <property type="project" value="UniProtKB-UniRule"/>
</dbReference>
<organism evidence="10 11">
    <name type="scientific">Frigoriglobus tundricola</name>
    <dbReference type="NCBI Taxonomy" id="2774151"/>
    <lineage>
        <taxon>Bacteria</taxon>
        <taxon>Pseudomonadati</taxon>
        <taxon>Planctomycetota</taxon>
        <taxon>Planctomycetia</taxon>
        <taxon>Gemmatales</taxon>
        <taxon>Gemmataceae</taxon>
        <taxon>Frigoriglobus</taxon>
    </lineage>
</organism>
<sequence>MGILGLGTQVMECARVRQLLDEHADAFLKQVYTDREVQYCNGKKQTTEQYTALWAAKEAVFRALGTTWRRGMSWTDVEIVSENGAPPHAVVSGATRELMAARGVNHVLITLAFCRSFATATAIAVHTVTPPVAEDTALDD</sequence>
<evidence type="ECO:0000313" key="11">
    <source>
        <dbReference type="Proteomes" id="UP000503447"/>
    </source>
</evidence>
<dbReference type="InterPro" id="IPR008278">
    <property type="entry name" value="4-PPantetheinyl_Trfase_dom"/>
</dbReference>
<gene>
    <name evidence="8" type="primary">acpS</name>
    <name evidence="10" type="ORF">FTUN_1129</name>
</gene>
<keyword evidence="6 8" id="KW-0443">Lipid metabolism</keyword>
<keyword evidence="4 8" id="KW-0276">Fatty acid metabolism</keyword>
<dbReference type="RefSeq" id="WP_171469782.1">
    <property type="nucleotide sequence ID" value="NZ_CP053452.2"/>
</dbReference>
<feature type="binding site" evidence="8">
    <location>
        <position position="58"/>
    </location>
    <ligand>
        <name>Mg(2+)</name>
        <dbReference type="ChEBI" id="CHEBI:18420"/>
    </ligand>
</feature>
<keyword evidence="7 8" id="KW-0275">Fatty acid biosynthesis</keyword>
<evidence type="ECO:0000313" key="10">
    <source>
        <dbReference type="EMBL" id="QJW93621.1"/>
    </source>
</evidence>
<reference evidence="11" key="1">
    <citation type="submission" date="2020-05" db="EMBL/GenBank/DDBJ databases">
        <title>Frigoriglobus tundricola gen. nov., sp. nov., a psychrotolerant cellulolytic planctomycete of the family Gemmataceae with two divergent copies of 16S rRNA gene.</title>
        <authorList>
            <person name="Kulichevskaya I.S."/>
            <person name="Ivanova A.A."/>
            <person name="Naumoff D.G."/>
            <person name="Beletsky A.V."/>
            <person name="Rijpstra W.I.C."/>
            <person name="Sinninghe Damste J.S."/>
            <person name="Mardanov A.V."/>
            <person name="Ravin N.V."/>
            <person name="Dedysh S.N."/>
        </authorList>
    </citation>
    <scope>NUCLEOTIDE SEQUENCE [LARGE SCALE GENOMIC DNA]</scope>
    <source>
        <strain evidence="11">PL17</strain>
    </source>
</reference>
<comment type="cofactor">
    <cofactor evidence="8">
        <name>Mg(2+)</name>
        <dbReference type="ChEBI" id="CHEBI:18420"/>
    </cofactor>
</comment>
<dbReference type="Pfam" id="PF01648">
    <property type="entry name" value="ACPS"/>
    <property type="match status" value="1"/>
</dbReference>
<dbReference type="KEGG" id="ftj:FTUN_1129"/>
<dbReference type="InterPro" id="IPR004568">
    <property type="entry name" value="Ppantetheine-prot_Trfase_dom"/>
</dbReference>
<proteinExistence type="inferred from homology"/>